<dbReference type="InterPro" id="IPR036866">
    <property type="entry name" value="RibonucZ/Hydroxyglut_hydro"/>
</dbReference>
<keyword evidence="2" id="KW-0479">Metal-binding</keyword>
<dbReference type="Pfam" id="PF00753">
    <property type="entry name" value="Lactamase_B"/>
    <property type="match status" value="1"/>
</dbReference>
<dbReference type="SUPFAM" id="SSF56281">
    <property type="entry name" value="Metallo-hydrolase/oxidoreductase"/>
    <property type="match status" value="1"/>
</dbReference>
<dbReference type="InterPro" id="IPR001279">
    <property type="entry name" value="Metallo-B-lactamas"/>
</dbReference>
<keyword evidence="4" id="KW-0862">Zinc</keyword>
<protein>
    <submittedName>
        <fullName evidence="6">MBL fold metallo-hydrolase</fullName>
    </submittedName>
</protein>
<keyword evidence="7" id="KW-1185">Reference proteome</keyword>
<evidence type="ECO:0000313" key="6">
    <source>
        <dbReference type="EMBL" id="QOY60006.1"/>
    </source>
</evidence>
<evidence type="ECO:0000259" key="5">
    <source>
        <dbReference type="SMART" id="SM00849"/>
    </source>
</evidence>
<dbReference type="Gene3D" id="3.60.15.10">
    <property type="entry name" value="Ribonuclease Z/Hydroxyacylglutathione hydrolase-like"/>
    <property type="match status" value="1"/>
</dbReference>
<name>A0A7S7M750_9ACTN</name>
<dbReference type="GO" id="GO:0046872">
    <property type="term" value="F:metal ion binding"/>
    <property type="evidence" value="ECO:0007669"/>
    <property type="project" value="UniProtKB-KW"/>
</dbReference>
<dbReference type="PANTHER" id="PTHR46233">
    <property type="entry name" value="HYDROXYACYLGLUTATHIONE HYDROLASE GLOC"/>
    <property type="match status" value="1"/>
</dbReference>
<evidence type="ECO:0000256" key="2">
    <source>
        <dbReference type="ARBA" id="ARBA00022723"/>
    </source>
</evidence>
<dbReference type="RefSeq" id="WP_194370019.1">
    <property type="nucleotide sequence ID" value="NZ_CP063767.1"/>
</dbReference>
<organism evidence="6 7">
    <name type="scientific">Thermophilibacter immobilis</name>
    <dbReference type="NCBI Taxonomy" id="2779519"/>
    <lineage>
        <taxon>Bacteria</taxon>
        <taxon>Bacillati</taxon>
        <taxon>Actinomycetota</taxon>
        <taxon>Coriobacteriia</taxon>
        <taxon>Coriobacteriales</taxon>
        <taxon>Atopobiaceae</taxon>
        <taxon>Thermophilibacter</taxon>
    </lineage>
</organism>
<dbReference type="PANTHER" id="PTHR46233:SF3">
    <property type="entry name" value="HYDROXYACYLGLUTATHIONE HYDROLASE GLOC"/>
    <property type="match status" value="1"/>
</dbReference>
<accession>A0A7S7M750</accession>
<evidence type="ECO:0000256" key="3">
    <source>
        <dbReference type="ARBA" id="ARBA00022801"/>
    </source>
</evidence>
<dbReference type="AlphaFoldDB" id="A0A7S7M750"/>
<dbReference type="KEGG" id="tio:INP52_06140"/>
<evidence type="ECO:0000256" key="4">
    <source>
        <dbReference type="ARBA" id="ARBA00022833"/>
    </source>
</evidence>
<dbReference type="SMART" id="SM00849">
    <property type="entry name" value="Lactamase_B"/>
    <property type="match status" value="1"/>
</dbReference>
<evidence type="ECO:0000256" key="1">
    <source>
        <dbReference type="ARBA" id="ARBA00001947"/>
    </source>
</evidence>
<reference evidence="6 7" key="1">
    <citation type="submission" date="2020-10" db="EMBL/GenBank/DDBJ databases">
        <title>Olsenella immobilis sp.nov., isolated from the mud in a fermentation cellar used for the production of Chinese strong-flavoured liquor.</title>
        <authorList>
            <person name="Lu L."/>
        </authorList>
    </citation>
    <scope>NUCLEOTIDE SEQUENCE [LARGE SCALE GENOMIC DNA]</scope>
    <source>
        <strain evidence="6 7">LZLJ-2</strain>
    </source>
</reference>
<gene>
    <name evidence="6" type="ORF">INP52_06140</name>
</gene>
<proteinExistence type="predicted"/>
<sequence length="219" mass="22742">MDIISEKEVALGSDELRRFEVTLLATNCYAYLSEGSCMVVDPGGSGAQLAERLSDVSVELIVATHGHGDHVGGVAALKRATGAPYLISAADAERARHAGERAETGYVYDENAPAPDRTLAEGDVVTVGTASFTVMETPGHTPGGIVLVGEGSAKGIAFVGDTLFPSSHGRTDLTGGDERAIMRSLARMAAKIDPTTALLCGHGPSTTMADELANNPYLR</sequence>
<comment type="cofactor">
    <cofactor evidence="1">
        <name>Zn(2+)</name>
        <dbReference type="ChEBI" id="CHEBI:29105"/>
    </cofactor>
</comment>
<dbReference type="CDD" id="cd06262">
    <property type="entry name" value="metallo-hydrolase-like_MBL-fold"/>
    <property type="match status" value="1"/>
</dbReference>
<dbReference type="GO" id="GO:0016787">
    <property type="term" value="F:hydrolase activity"/>
    <property type="evidence" value="ECO:0007669"/>
    <property type="project" value="UniProtKB-KW"/>
</dbReference>
<evidence type="ECO:0000313" key="7">
    <source>
        <dbReference type="Proteomes" id="UP000593735"/>
    </source>
</evidence>
<dbReference type="InterPro" id="IPR051453">
    <property type="entry name" value="MBL_Glyoxalase_II"/>
</dbReference>
<feature type="domain" description="Metallo-beta-lactamase" evidence="5">
    <location>
        <begin position="25"/>
        <end position="202"/>
    </location>
</feature>
<dbReference type="EMBL" id="CP063767">
    <property type="protein sequence ID" value="QOY60006.1"/>
    <property type="molecule type" value="Genomic_DNA"/>
</dbReference>
<dbReference type="Proteomes" id="UP000593735">
    <property type="component" value="Chromosome"/>
</dbReference>
<keyword evidence="3 6" id="KW-0378">Hydrolase</keyword>